<evidence type="ECO:0000256" key="14">
    <source>
        <dbReference type="SAM" id="MobiDB-lite"/>
    </source>
</evidence>
<evidence type="ECO:0000256" key="5">
    <source>
        <dbReference type="ARBA" id="ARBA00022670"/>
    </source>
</evidence>
<evidence type="ECO:0000259" key="15">
    <source>
        <dbReference type="Pfam" id="PF00675"/>
    </source>
</evidence>
<comment type="similarity">
    <text evidence="3">Belongs to the peptidase M1 family.</text>
</comment>
<evidence type="ECO:0000313" key="23">
    <source>
        <dbReference type="Proteomes" id="UP000667349"/>
    </source>
</evidence>
<dbReference type="GO" id="GO:0006508">
    <property type="term" value="P:proteolysis"/>
    <property type="evidence" value="ECO:0007669"/>
    <property type="project" value="UniProtKB-KW"/>
</dbReference>
<feature type="non-terminal residue" evidence="22">
    <location>
        <position position="1"/>
    </location>
</feature>
<feature type="active site" description="Proton acceptor" evidence="11">
    <location>
        <position position="356"/>
    </location>
</feature>
<evidence type="ECO:0000259" key="19">
    <source>
        <dbReference type="Pfam" id="PF16187"/>
    </source>
</evidence>
<dbReference type="GO" id="GO:0098552">
    <property type="term" value="C:side of membrane"/>
    <property type="evidence" value="ECO:0007669"/>
    <property type="project" value="UniProtKB-KW"/>
</dbReference>
<dbReference type="PANTHER" id="PTHR43690">
    <property type="entry name" value="NARDILYSIN"/>
    <property type="match status" value="1"/>
</dbReference>
<dbReference type="PRINTS" id="PR00756">
    <property type="entry name" value="ALADIPTASE"/>
</dbReference>
<keyword evidence="7" id="KW-0378">Hydrolase</keyword>
<dbReference type="GO" id="GO:0005886">
    <property type="term" value="C:plasma membrane"/>
    <property type="evidence" value="ECO:0007669"/>
    <property type="project" value="UniProtKB-SubCell"/>
</dbReference>
<feature type="domain" description="Peptidase M16 C-terminal" evidence="17">
    <location>
        <begin position="1366"/>
        <end position="1550"/>
    </location>
</feature>
<dbReference type="Pfam" id="PF01433">
    <property type="entry name" value="Peptidase_M1"/>
    <property type="match status" value="2"/>
</dbReference>
<dbReference type="InterPro" id="IPR032632">
    <property type="entry name" value="Peptidase_M16_M"/>
</dbReference>
<evidence type="ECO:0000256" key="9">
    <source>
        <dbReference type="ARBA" id="ARBA00023049"/>
    </source>
</evidence>
<proteinExistence type="inferred from homology"/>
<feature type="site" description="Transition state stabilizer" evidence="13">
    <location>
        <position position="441"/>
    </location>
</feature>
<evidence type="ECO:0000256" key="11">
    <source>
        <dbReference type="PIRSR" id="PIRSR634016-1"/>
    </source>
</evidence>
<dbReference type="SUPFAM" id="SSF63737">
    <property type="entry name" value="Leukotriene A4 hydrolase N-terminal domain"/>
    <property type="match status" value="1"/>
</dbReference>
<dbReference type="GO" id="GO:0004222">
    <property type="term" value="F:metalloendopeptidase activity"/>
    <property type="evidence" value="ECO:0007669"/>
    <property type="project" value="InterPro"/>
</dbReference>
<dbReference type="Gene3D" id="1.25.50.20">
    <property type="match status" value="1"/>
</dbReference>
<dbReference type="SUPFAM" id="SSF63411">
    <property type="entry name" value="LuxS/MPP-like metallohydrolase"/>
    <property type="match status" value="4"/>
</dbReference>
<feature type="domain" description="Coenzyme PQQ synthesis protein F-like C-terminal lobe" evidence="21">
    <location>
        <begin position="1946"/>
        <end position="2046"/>
    </location>
</feature>
<dbReference type="Proteomes" id="UP000667349">
    <property type="component" value="Unassembled WGS sequence"/>
</dbReference>
<comment type="similarity">
    <text evidence="2">Belongs to the peptidase M16 family.</text>
</comment>
<feature type="region of interest" description="Disordered" evidence="14">
    <location>
        <begin position="1156"/>
        <end position="1208"/>
    </location>
</feature>
<evidence type="ECO:0000256" key="2">
    <source>
        <dbReference type="ARBA" id="ARBA00007261"/>
    </source>
</evidence>
<feature type="non-terminal residue" evidence="22">
    <location>
        <position position="2166"/>
    </location>
</feature>
<keyword evidence="8 12" id="KW-0862">Zinc</keyword>
<dbReference type="InterPro" id="IPR050626">
    <property type="entry name" value="Peptidase_M16"/>
</dbReference>
<comment type="cofactor">
    <cofactor evidence="12">
        <name>Zn(2+)</name>
        <dbReference type="ChEBI" id="CHEBI:29105"/>
    </cofactor>
    <text evidence="12">Binds 1 zinc ion per subunit.</text>
</comment>
<feature type="compositionally biased region" description="Acidic residues" evidence="14">
    <location>
        <begin position="1161"/>
        <end position="1203"/>
    </location>
</feature>
<dbReference type="InterPro" id="IPR001431">
    <property type="entry name" value="Pept_M16_Zn_BS"/>
</dbReference>
<organism evidence="22 23">
    <name type="scientific">Acromyrmex insinuator</name>
    <dbReference type="NCBI Taxonomy" id="230686"/>
    <lineage>
        <taxon>Eukaryota</taxon>
        <taxon>Metazoa</taxon>
        <taxon>Ecdysozoa</taxon>
        <taxon>Arthropoda</taxon>
        <taxon>Hexapoda</taxon>
        <taxon>Insecta</taxon>
        <taxon>Pterygota</taxon>
        <taxon>Neoptera</taxon>
        <taxon>Endopterygota</taxon>
        <taxon>Hymenoptera</taxon>
        <taxon>Apocrita</taxon>
        <taxon>Aculeata</taxon>
        <taxon>Formicoidea</taxon>
        <taxon>Formicidae</taxon>
        <taxon>Myrmicinae</taxon>
        <taxon>Acromyrmex</taxon>
    </lineage>
</organism>
<dbReference type="Pfam" id="PF00675">
    <property type="entry name" value="Peptidase_M16"/>
    <property type="match status" value="1"/>
</dbReference>
<evidence type="ECO:0000259" key="17">
    <source>
        <dbReference type="Pfam" id="PF05193"/>
    </source>
</evidence>
<keyword evidence="6 12" id="KW-0479">Metal-binding</keyword>
<dbReference type="GO" id="GO:0008270">
    <property type="term" value="F:zinc ion binding"/>
    <property type="evidence" value="ECO:0007669"/>
    <property type="project" value="InterPro"/>
</dbReference>
<dbReference type="InterPro" id="IPR014782">
    <property type="entry name" value="Peptidase_M1_dom"/>
</dbReference>
<dbReference type="Gene3D" id="1.10.390.10">
    <property type="entry name" value="Neutral Protease Domain 2"/>
    <property type="match status" value="2"/>
</dbReference>
<reference evidence="22" key="1">
    <citation type="submission" date="2020-02" db="EMBL/GenBank/DDBJ databases">
        <title>Relaxed selection underlies rapid genomic changes in the transitions from sociality to social parasitism in ants.</title>
        <authorList>
            <person name="Bi X."/>
        </authorList>
    </citation>
    <scope>NUCLEOTIDE SEQUENCE</scope>
    <source>
        <strain evidence="22">BGI-DK2013a</strain>
        <tissue evidence="22">Whole body</tissue>
    </source>
</reference>
<feature type="domain" description="Peptidase M16 middle/third" evidence="19">
    <location>
        <begin position="1558"/>
        <end position="1839"/>
    </location>
</feature>
<dbReference type="Pfam" id="PF22456">
    <property type="entry name" value="PqqF-like_C_4"/>
    <property type="match status" value="1"/>
</dbReference>
<keyword evidence="4" id="KW-0325">Glycoprotein</keyword>
<evidence type="ECO:0000259" key="16">
    <source>
        <dbReference type="Pfam" id="PF01433"/>
    </source>
</evidence>
<dbReference type="InterPro" id="IPR027268">
    <property type="entry name" value="Peptidase_M4/M1_CTD_sf"/>
</dbReference>
<evidence type="ECO:0000256" key="13">
    <source>
        <dbReference type="PIRSR" id="PIRSR634016-4"/>
    </source>
</evidence>
<evidence type="ECO:0000259" key="20">
    <source>
        <dbReference type="Pfam" id="PF17900"/>
    </source>
</evidence>
<evidence type="ECO:0000256" key="7">
    <source>
        <dbReference type="ARBA" id="ARBA00022801"/>
    </source>
</evidence>
<sequence>MDFIKALCLVTLTIIIYDFKNEMYDLKNKKNEFHSAEFVTILEQIDRLPTYIVPTNYNIKLIPYFENYTSYTLEGETNIRIRIYKKTQYIYLHQYFLVIFDTPTLINEDNGNSYKLLWEQHIMYNSTTHILTFYLTEDLSPGFYILNMKFYGMPIHPKENILNSFINGTDVIWLNTGHFQSIRGRRLFPCWDEPAFKTTFKISILHHENYTALSNTPIQKLEFADNNMVWTHFRTTPLMSTYHVAVVLTNFLSDSINANAFEHQTIWCTTYSAQYTKFVENIFEIVTSHLGTRWNKKIAKLDHIVLPESENMWDWHFRNGMSLWGLIFYRETRILYNEAIDPPSRKIEIMRLVTHEVVHHWLSNLIRLSWWSYLWIIDGIAGLLTANVINEIFPDSRVSDLFIVQMQHDSLNLDTHSLMKPLQQEINDIADIDLLFTSVFYIKAPVIFRMLQHVLTDVIFWEGINKYLNMEFQLSSKSSVSDLWTAMRIAYNDLNSEYMFNLTKMMNKWITKSQYPVVNVIQDSRTGHVIISHKGNSWWIPITYTTQTDLHFNDTKPYYWLTPYTEEITISNIKQFDWIILNLQQTGYYRVNYDPTMWQRIISYLNSDNYKNIHVLNRAQILDDAFYFAIEEKSLNLSTFWNLSHYLSRETDYVAWYPMIKAFEYLSIFIPFSEIELEEKMRRILPTIFKKIGYQEISNENDLIKCLRQEIAKWACVLGDSDCRIIATSRLEWHFTNPEKHKILPWWKDWTFCKGLIKASDFIWMKMLDISKREHNKKILEYLTCSENLNIIRVYLNKMTDISLEINDRVNIFLRIITKHAKNIEILEYILKNFEKIKPREVNVFAALTVILNHGNIEKKGNMILNKFVTYLKEELIISTIQIKLTNRKKRLEKIQKIISSDLKEDVMHNEEQPVNEIPLNEIPVNENAKEETRNNIWKKTIEQEIQSMHAAILEISKILKSIETRVLYNEAIDPPSRKIEIMRLVTHEVVHHWLSNLIRLSWWSYLWIIDGIAGLLAANAINEVACYRTVECMTCVLYFFQQRLTFVRRVCRHVSVRLLRKIEQSLQKRKLETIQNPIVSLPIELYSIDRPNFHSDFPCINIMPEMEHTTGDGEGHQVEYLETPIKSENDKKEYKVIKLPNGLTALLISDIHSKTCASQDQDDQDKESTEDETEDEESSEENGGNNEDEDEGDISDDYDEEDSSVKRVKRDEKKAACGLCVGVGSFSDPPQVQGMAHFLEHMVFMGSEKYPQENDFDAFISKRGGFTNASTDCEHTTFYFDIQEKHLSSALDRFAQFFIKPLMNKDAITREREAVESEFQLALPCDENRKEQLFSSFARTDHPANKFIWGNLITLRDNVHDDKLYEELHKFRERHYSAHRMKLAIQARLPLDTLEKYVVTYFADVPNNGLPPDDFSAFKDGVSFDTPAFRKMYKVKPFKDVSQLELTWAMPSLLHLYKSKPHQYISWIIGHEGKGSLISYLRKRMWSLDIFSGSTESGFEHSSMYALLKITIILSYEGQQHLEQVLDAIFSFINLLKREGPQKRIYDEIYQIEENNFRFADEEDPADYVEDLCESMHFYPSRDYITGNELYSEYNPEAIQKCLDYLVPETVNIMIFNEDFDFFELNKVEPWFQTKYVDIEISKEWIERWKSIEPLPDFHLPLENTFLTNDFSLIPLPAEVPKYPVKLYSNTLSEIWYRPDPKFRLPECYMNFHFVSPLGLQSSENAALMEMYCNVLKLLLIEELYPAIAAGFNYNINVSEKGITIKMNGFNEKLPLLLMAIAKYMVEYPTLVTKDLFDIVKVQQLKTYYNTFIKPGKLVRDVRLWILKLTHYTHLDMHTALHDITFKKFKSFVKFFTNHLYIQCLVQGNMTQNAAIDIVHKCIKIINCGSLTSSMIPQMRVFQIPVGTSCCKLENINKFDANSVITNYYQIGVESIELSVLIDLMIMIMEEPLFNRLRTQEQLGYDVSCVLRDINGILGYSITVHTQADKYTTKHVDQRIEEFLKSFNKILEEFSEEELDDAKEALRKLKQCADIDLEEEVNRNWHEITHWQYMFDRLEREVLAIKDIKINELREWSAKHTLDNGSNFRKLSVHVVGTDPKEIAIRKSIADPEEKSQYFNLEYIHTNEKDKEIVDYIDDIEKYKKKLYIYPVSEKISSPLKKLYT</sequence>
<dbReference type="Pfam" id="PF11838">
    <property type="entry name" value="ERAP1_C"/>
    <property type="match status" value="1"/>
</dbReference>
<dbReference type="CDD" id="cd09601">
    <property type="entry name" value="M1_APN-Q_like"/>
    <property type="match status" value="1"/>
</dbReference>
<dbReference type="InterPro" id="IPR001930">
    <property type="entry name" value="Peptidase_M1"/>
</dbReference>
<dbReference type="InterPro" id="IPR024571">
    <property type="entry name" value="ERAP1-like_C_dom"/>
</dbReference>
<feature type="binding site" evidence="12">
    <location>
        <position position="355"/>
    </location>
    <ligand>
        <name>Zn(2+)</name>
        <dbReference type="ChEBI" id="CHEBI:29105"/>
        <note>catalytic</note>
    </ligand>
</feature>
<keyword evidence="10" id="KW-0449">Lipoprotein</keyword>
<dbReference type="FunFam" id="3.30.830.10:FF:000005">
    <property type="entry name" value="nardilysin isoform X1"/>
    <property type="match status" value="1"/>
</dbReference>
<dbReference type="InterPro" id="IPR007863">
    <property type="entry name" value="Peptidase_M16_C"/>
</dbReference>
<name>A0A836EIT1_9HYME</name>
<evidence type="ECO:0000313" key="22">
    <source>
        <dbReference type="EMBL" id="KAG5307979.1"/>
    </source>
</evidence>
<gene>
    <name evidence="22" type="primary">Nrdc_11</name>
    <name evidence="22" type="ORF">G6Z75_0007479</name>
</gene>
<dbReference type="PROSITE" id="PS00143">
    <property type="entry name" value="INSULINASE"/>
    <property type="match status" value="1"/>
</dbReference>
<dbReference type="GO" id="GO:0005737">
    <property type="term" value="C:cytoplasm"/>
    <property type="evidence" value="ECO:0007669"/>
    <property type="project" value="UniProtKB-ARBA"/>
</dbReference>
<feature type="domain" description="ERAP1-like C-terminal" evidence="18">
    <location>
        <begin position="578"/>
        <end position="839"/>
    </location>
</feature>
<dbReference type="Gene3D" id="3.30.830.10">
    <property type="entry name" value="Metalloenzyme, LuxS/M16 peptidase-like"/>
    <property type="match status" value="4"/>
</dbReference>
<comment type="subcellular location">
    <subcellularLocation>
        <location evidence="1">Cell membrane</location>
        <topology evidence="1">Lipid-anchor</topology>
        <topology evidence="1">GPI-anchor</topology>
    </subcellularLocation>
</comment>
<keyword evidence="4" id="KW-0472">Membrane</keyword>
<dbReference type="InterPro" id="IPR045357">
    <property type="entry name" value="Aminopeptidase_N-like_N"/>
</dbReference>
<evidence type="ECO:0000256" key="6">
    <source>
        <dbReference type="ARBA" id="ARBA00022723"/>
    </source>
</evidence>
<evidence type="ECO:0000256" key="1">
    <source>
        <dbReference type="ARBA" id="ARBA00004609"/>
    </source>
</evidence>
<dbReference type="InterPro" id="IPR011765">
    <property type="entry name" value="Pept_M16_N"/>
</dbReference>
<protein>
    <submittedName>
        <fullName evidence="22">NRDC protein</fullName>
    </submittedName>
</protein>
<keyword evidence="5" id="KW-0645">Protease</keyword>
<dbReference type="Pfam" id="PF05193">
    <property type="entry name" value="Peptidase_M16_C"/>
    <property type="match status" value="1"/>
</dbReference>
<dbReference type="InterPro" id="IPR054734">
    <property type="entry name" value="PqqF-like_C_4"/>
</dbReference>
<evidence type="ECO:0000256" key="4">
    <source>
        <dbReference type="ARBA" id="ARBA00022622"/>
    </source>
</evidence>
<comment type="caution">
    <text evidence="22">The sequence shown here is derived from an EMBL/GenBank/DDBJ whole genome shotgun (WGS) entry which is preliminary data.</text>
</comment>
<dbReference type="InterPro" id="IPR042097">
    <property type="entry name" value="Aminopeptidase_N-like_N_sf"/>
</dbReference>
<dbReference type="EMBL" id="JAANHZ010000709">
    <property type="protein sequence ID" value="KAG5307979.1"/>
    <property type="molecule type" value="Genomic_DNA"/>
</dbReference>
<evidence type="ECO:0000259" key="18">
    <source>
        <dbReference type="Pfam" id="PF11838"/>
    </source>
</evidence>
<keyword evidence="23" id="KW-1185">Reference proteome</keyword>
<evidence type="ECO:0000256" key="3">
    <source>
        <dbReference type="ARBA" id="ARBA00010136"/>
    </source>
</evidence>
<keyword evidence="4" id="KW-0336">GPI-anchor</keyword>
<feature type="binding site" evidence="12">
    <location>
        <position position="359"/>
    </location>
    <ligand>
        <name>Zn(2+)</name>
        <dbReference type="ChEBI" id="CHEBI:29105"/>
        <note>catalytic</note>
    </ligand>
</feature>
<dbReference type="InterPro" id="IPR011249">
    <property type="entry name" value="Metalloenz_LuxS/M16"/>
</dbReference>
<evidence type="ECO:0000259" key="21">
    <source>
        <dbReference type="Pfam" id="PF22456"/>
    </source>
</evidence>
<dbReference type="PANTHER" id="PTHR43690:SF18">
    <property type="entry name" value="INSULIN-DEGRADING ENZYME-RELATED"/>
    <property type="match status" value="1"/>
</dbReference>
<dbReference type="Pfam" id="PF16187">
    <property type="entry name" value="Peptidase_M16_M"/>
    <property type="match status" value="1"/>
</dbReference>
<feature type="domain" description="Aminopeptidase N-like N-terminal" evidence="20">
    <location>
        <begin position="53"/>
        <end position="242"/>
    </location>
</feature>
<dbReference type="Gene3D" id="2.60.40.1730">
    <property type="entry name" value="tricorn interacting facor f3 domain"/>
    <property type="match status" value="1"/>
</dbReference>
<accession>A0A836EIT1</accession>
<evidence type="ECO:0000256" key="10">
    <source>
        <dbReference type="ARBA" id="ARBA00023288"/>
    </source>
</evidence>
<feature type="domain" description="Peptidase M16 N-terminal" evidence="15">
    <location>
        <begin position="1212"/>
        <end position="1337"/>
    </location>
</feature>
<dbReference type="Pfam" id="PF17900">
    <property type="entry name" value="Peptidase_M1_N"/>
    <property type="match status" value="1"/>
</dbReference>
<evidence type="ECO:0000256" key="8">
    <source>
        <dbReference type="ARBA" id="ARBA00022833"/>
    </source>
</evidence>
<dbReference type="Gene3D" id="2.60.40.1910">
    <property type="match status" value="1"/>
</dbReference>
<keyword evidence="9" id="KW-0482">Metalloprotease</keyword>
<dbReference type="InterPro" id="IPR034016">
    <property type="entry name" value="M1_APN-typ"/>
</dbReference>
<feature type="domain" description="Peptidase M1 membrane alanine aminopeptidase" evidence="16">
    <location>
        <begin position="963"/>
        <end position="1028"/>
    </location>
</feature>
<feature type="domain" description="Peptidase M1 membrane alanine aminopeptidase" evidence="16">
    <location>
        <begin position="283"/>
        <end position="509"/>
    </location>
</feature>
<evidence type="ECO:0000256" key="12">
    <source>
        <dbReference type="PIRSR" id="PIRSR634016-3"/>
    </source>
</evidence>
<dbReference type="SUPFAM" id="SSF55486">
    <property type="entry name" value="Metalloproteases ('zincins'), catalytic domain"/>
    <property type="match status" value="2"/>
</dbReference>